<gene>
    <name evidence="1" type="ORF">E2C01_072531</name>
</gene>
<organism evidence="1 2">
    <name type="scientific">Portunus trituberculatus</name>
    <name type="common">Swimming crab</name>
    <name type="synonym">Neptunus trituberculatus</name>
    <dbReference type="NCBI Taxonomy" id="210409"/>
    <lineage>
        <taxon>Eukaryota</taxon>
        <taxon>Metazoa</taxon>
        <taxon>Ecdysozoa</taxon>
        <taxon>Arthropoda</taxon>
        <taxon>Crustacea</taxon>
        <taxon>Multicrustacea</taxon>
        <taxon>Malacostraca</taxon>
        <taxon>Eumalacostraca</taxon>
        <taxon>Eucarida</taxon>
        <taxon>Decapoda</taxon>
        <taxon>Pleocyemata</taxon>
        <taxon>Brachyura</taxon>
        <taxon>Eubrachyura</taxon>
        <taxon>Portunoidea</taxon>
        <taxon>Portunidae</taxon>
        <taxon>Portuninae</taxon>
        <taxon>Portunus</taxon>
    </lineage>
</organism>
<evidence type="ECO:0000313" key="1">
    <source>
        <dbReference type="EMBL" id="MPC78057.1"/>
    </source>
</evidence>
<dbReference type="Proteomes" id="UP000324222">
    <property type="component" value="Unassembled WGS sequence"/>
</dbReference>
<name>A0A5B7I972_PORTR</name>
<dbReference type="EMBL" id="VSRR010047483">
    <property type="protein sequence ID" value="MPC78057.1"/>
    <property type="molecule type" value="Genomic_DNA"/>
</dbReference>
<proteinExistence type="predicted"/>
<comment type="caution">
    <text evidence="1">The sequence shown here is derived from an EMBL/GenBank/DDBJ whole genome shotgun (WGS) entry which is preliminary data.</text>
</comment>
<dbReference type="AlphaFoldDB" id="A0A5B7I972"/>
<protein>
    <submittedName>
        <fullName evidence="1">Uncharacterized protein</fullName>
    </submittedName>
</protein>
<reference evidence="1 2" key="1">
    <citation type="submission" date="2019-05" db="EMBL/GenBank/DDBJ databases">
        <title>Another draft genome of Portunus trituberculatus and its Hox gene families provides insights of decapod evolution.</title>
        <authorList>
            <person name="Jeong J.-H."/>
            <person name="Song I."/>
            <person name="Kim S."/>
            <person name="Choi T."/>
            <person name="Kim D."/>
            <person name="Ryu S."/>
            <person name="Kim W."/>
        </authorList>
    </citation>
    <scope>NUCLEOTIDE SEQUENCE [LARGE SCALE GENOMIC DNA]</scope>
    <source>
        <tissue evidence="1">Muscle</tissue>
    </source>
</reference>
<evidence type="ECO:0000313" key="2">
    <source>
        <dbReference type="Proteomes" id="UP000324222"/>
    </source>
</evidence>
<sequence>MWQGWQHCALTLLPTFQPQGVYSGAQNRSHTSPTDGSYGVMPLLCLRAPPSLNVGFHYIPMLCETG</sequence>
<accession>A0A5B7I972</accession>
<keyword evidence="2" id="KW-1185">Reference proteome</keyword>